<keyword evidence="1" id="KW-0862">Zinc</keyword>
<accession>A0ABM3RIV6</accession>
<evidence type="ECO:0000313" key="4">
    <source>
        <dbReference type="RefSeq" id="XP_056695552.1"/>
    </source>
</evidence>
<proteinExistence type="predicted"/>
<dbReference type="Proteomes" id="UP000813463">
    <property type="component" value="Chromosome 3"/>
</dbReference>
<evidence type="ECO:0000313" key="3">
    <source>
        <dbReference type="Proteomes" id="UP000813463"/>
    </source>
</evidence>
<protein>
    <submittedName>
        <fullName evidence="4">Protein FAR1-RELATED SEQUENCE 5-like</fullName>
    </submittedName>
</protein>
<dbReference type="Pfam" id="PF10551">
    <property type="entry name" value="MULE"/>
    <property type="match status" value="1"/>
</dbReference>
<dbReference type="PANTHER" id="PTHR47718:SF17">
    <property type="entry name" value="PROTEIN FAR1-RELATED SEQUENCE 5-LIKE"/>
    <property type="match status" value="1"/>
</dbReference>
<keyword evidence="1" id="KW-0479">Metal-binding</keyword>
<dbReference type="InterPro" id="IPR007527">
    <property type="entry name" value="Znf_SWIM"/>
</dbReference>
<name>A0ABM3RIV6_SPIOL</name>
<dbReference type="PANTHER" id="PTHR47718">
    <property type="entry name" value="OS01G0519700 PROTEIN"/>
    <property type="match status" value="1"/>
</dbReference>
<evidence type="ECO:0000256" key="1">
    <source>
        <dbReference type="PROSITE-ProRule" id="PRU00325"/>
    </source>
</evidence>
<reference evidence="4" key="2">
    <citation type="submission" date="2025-08" db="UniProtKB">
        <authorList>
            <consortium name="RefSeq"/>
        </authorList>
    </citation>
    <scope>IDENTIFICATION</scope>
    <source>
        <tissue evidence="4">Leaf</tissue>
    </source>
</reference>
<keyword evidence="3" id="KW-1185">Reference proteome</keyword>
<dbReference type="GeneID" id="130470021"/>
<dbReference type="RefSeq" id="XP_056695552.1">
    <property type="nucleotide sequence ID" value="XM_056839574.1"/>
</dbReference>
<gene>
    <name evidence="4" type="primary">LOC130470021</name>
</gene>
<reference evidence="3" key="1">
    <citation type="journal article" date="2021" name="Nat. Commun.">
        <title>Genomic analyses provide insights into spinach domestication and the genetic basis of agronomic traits.</title>
        <authorList>
            <person name="Cai X."/>
            <person name="Sun X."/>
            <person name="Xu C."/>
            <person name="Sun H."/>
            <person name="Wang X."/>
            <person name="Ge C."/>
            <person name="Zhang Z."/>
            <person name="Wang Q."/>
            <person name="Fei Z."/>
            <person name="Jiao C."/>
            <person name="Wang Q."/>
        </authorList>
    </citation>
    <scope>NUCLEOTIDE SEQUENCE [LARGE SCALE GENOMIC DNA]</scope>
    <source>
        <strain evidence="3">cv. Varoflay</strain>
    </source>
</reference>
<evidence type="ECO:0000259" key="2">
    <source>
        <dbReference type="PROSITE" id="PS50966"/>
    </source>
</evidence>
<dbReference type="PROSITE" id="PS50966">
    <property type="entry name" value="ZF_SWIM"/>
    <property type="match status" value="1"/>
</dbReference>
<keyword evidence="1" id="KW-0863">Zinc-finger</keyword>
<feature type="domain" description="SWIM-type" evidence="2">
    <location>
        <begin position="170"/>
        <end position="208"/>
    </location>
</feature>
<dbReference type="InterPro" id="IPR018289">
    <property type="entry name" value="MULE_transposase_dom"/>
</dbReference>
<sequence length="404" mass="46255">MTDQAPAIAAAIKDVFPEARHRLCAWHLGENSKKNIATQRAMKGFTELFSYLLKYCDTVAEFEHYWPIFIKSYKCEKNVWLNNLYMIREHWCRAYSKDSFFGGALSSQRSESTNNSIKDRLRKTDGLCDFYHLFSDEQLLNGISLNKERTFEDVQKVVYLIWKPATDDLIRHKVTFNKITFEANCTCKHFSEVGLLCSHILRIYSIHCIGVLPKQYILKKWAKAAMCSTIVDEQFSKANVVPASVWRFQTMRKFVRLVTSCQDFLESRVEIDTAFDLLRQKACNKKKAWRKHAEKHAEKVNAKAQAFVQELDGLGNLLIYSHPSSGSKLRVLGLSLVEEDICGKSEVPDVVDSLECFVQGVFGSQSKKRKGIYSTCTPNSANKELTSPAARVSLYDEIMANFDK</sequence>
<organism evidence="3 4">
    <name type="scientific">Spinacia oleracea</name>
    <name type="common">Spinach</name>
    <dbReference type="NCBI Taxonomy" id="3562"/>
    <lineage>
        <taxon>Eukaryota</taxon>
        <taxon>Viridiplantae</taxon>
        <taxon>Streptophyta</taxon>
        <taxon>Embryophyta</taxon>
        <taxon>Tracheophyta</taxon>
        <taxon>Spermatophyta</taxon>
        <taxon>Magnoliopsida</taxon>
        <taxon>eudicotyledons</taxon>
        <taxon>Gunneridae</taxon>
        <taxon>Pentapetalae</taxon>
        <taxon>Caryophyllales</taxon>
        <taxon>Chenopodiaceae</taxon>
        <taxon>Chenopodioideae</taxon>
        <taxon>Anserineae</taxon>
        <taxon>Spinacia</taxon>
    </lineage>
</organism>
<dbReference type="Pfam" id="PF04434">
    <property type="entry name" value="SWIM"/>
    <property type="match status" value="1"/>
</dbReference>